<dbReference type="AlphaFoldDB" id="A0A3E1Y5K8"/>
<dbReference type="PROSITE" id="PS51257">
    <property type="entry name" value="PROKAR_LIPOPROTEIN"/>
    <property type="match status" value="1"/>
</dbReference>
<comment type="caution">
    <text evidence="1">The sequence shown here is derived from an EMBL/GenBank/DDBJ whole genome shotgun (WGS) entry which is preliminary data.</text>
</comment>
<dbReference type="Proteomes" id="UP000260644">
    <property type="component" value="Unassembled WGS sequence"/>
</dbReference>
<dbReference type="RefSeq" id="WP_116977572.1">
    <property type="nucleotide sequence ID" value="NZ_QPMM01000011.1"/>
</dbReference>
<accession>A0A3E1Y5K8</accession>
<organism evidence="1 2">
    <name type="scientific">Chitinophaga silvatica</name>
    <dbReference type="NCBI Taxonomy" id="2282649"/>
    <lineage>
        <taxon>Bacteria</taxon>
        <taxon>Pseudomonadati</taxon>
        <taxon>Bacteroidota</taxon>
        <taxon>Chitinophagia</taxon>
        <taxon>Chitinophagales</taxon>
        <taxon>Chitinophagaceae</taxon>
        <taxon>Chitinophaga</taxon>
    </lineage>
</organism>
<gene>
    <name evidence="1" type="ORF">DVR12_20005</name>
</gene>
<protein>
    <submittedName>
        <fullName evidence="1">Uncharacterized protein</fullName>
    </submittedName>
</protein>
<dbReference type="EMBL" id="QPMM01000011">
    <property type="protein sequence ID" value="RFS20011.1"/>
    <property type="molecule type" value="Genomic_DNA"/>
</dbReference>
<keyword evidence="2" id="KW-1185">Reference proteome</keyword>
<evidence type="ECO:0000313" key="2">
    <source>
        <dbReference type="Proteomes" id="UP000260644"/>
    </source>
</evidence>
<reference evidence="1 2" key="1">
    <citation type="submission" date="2018-07" db="EMBL/GenBank/DDBJ databases">
        <title>Chitinophaga K2CV101002-2 sp. nov., isolated from a monsoon evergreen broad-leaved forest soil.</title>
        <authorList>
            <person name="Lv Y."/>
        </authorList>
    </citation>
    <scope>NUCLEOTIDE SEQUENCE [LARGE SCALE GENOMIC DNA]</scope>
    <source>
        <strain evidence="1 2">GDMCC 1.1288</strain>
    </source>
</reference>
<dbReference type="OrthoDB" id="685001at2"/>
<sequence>MKKYSAIFCVFLFVACTNQKPPKKCTDFPAIQPKSYAEVYSSIDSLTKGNIQAYLELSFTLSGNPGFRTMLNNPCIYKQGLITLLKDTCVSDTHRVFALYSLQHLCIDEYIEVLTTVQSLYENKKVDEEFMMKAIGQGFSLEVCKNYKNIHVQEILKSVMQTFKNKNRKNWINKILTGNSWKYSRSYYRESGEPMPWTCD</sequence>
<proteinExistence type="predicted"/>
<evidence type="ECO:0000313" key="1">
    <source>
        <dbReference type="EMBL" id="RFS20011.1"/>
    </source>
</evidence>
<name>A0A3E1Y5K8_9BACT</name>